<proteinExistence type="predicted"/>
<evidence type="ECO:0000313" key="2">
    <source>
        <dbReference type="EMBL" id="OMC74046.1"/>
    </source>
</evidence>
<gene>
    <name evidence="3" type="ORF">BSO21_35300</name>
    <name evidence="2" type="ORF">BSO21_36095</name>
</gene>
<dbReference type="EMBL" id="MPVP01001045">
    <property type="protein sequence ID" value="OMC74046.1"/>
    <property type="molecule type" value="Genomic_DNA"/>
</dbReference>
<dbReference type="EMBL" id="MPVP01000863">
    <property type="protein sequence ID" value="OMC85903.1"/>
    <property type="molecule type" value="Genomic_DNA"/>
</dbReference>
<keyword evidence="4" id="KW-1185">Reference proteome</keyword>
<accession>A0ABX3GBF7</accession>
<protein>
    <recommendedName>
        <fullName evidence="5">ABC-2 type transporter domain-containing protein</fullName>
    </recommendedName>
</protein>
<sequence>MFSKTKASAGSIVNVITVVMTFISGGMAPLPESWVNSVGAFTLNHWVLQAVLKMMLHAEVSEILPNLLVLSIICLVLFSAAVISYRKVGYHG</sequence>
<evidence type="ECO:0000313" key="3">
    <source>
        <dbReference type="EMBL" id="OMC85903.1"/>
    </source>
</evidence>
<comment type="caution">
    <text evidence="3">The sequence shown here is derived from an EMBL/GenBank/DDBJ whole genome shotgun (WGS) entry which is preliminary data.</text>
</comment>
<organism evidence="3 4">
    <name type="scientific">Paenibacillus odorifer</name>
    <dbReference type="NCBI Taxonomy" id="189426"/>
    <lineage>
        <taxon>Bacteria</taxon>
        <taxon>Bacillati</taxon>
        <taxon>Bacillota</taxon>
        <taxon>Bacilli</taxon>
        <taxon>Bacillales</taxon>
        <taxon>Paenibacillaceae</taxon>
        <taxon>Paenibacillus</taxon>
    </lineage>
</organism>
<keyword evidence="1" id="KW-0812">Transmembrane</keyword>
<evidence type="ECO:0000313" key="4">
    <source>
        <dbReference type="Proteomes" id="UP000187158"/>
    </source>
</evidence>
<evidence type="ECO:0000256" key="1">
    <source>
        <dbReference type="SAM" id="Phobius"/>
    </source>
</evidence>
<feature type="transmembrane region" description="Helical" evidence="1">
    <location>
        <begin position="64"/>
        <end position="85"/>
    </location>
</feature>
<dbReference type="Proteomes" id="UP000187158">
    <property type="component" value="Unassembled WGS sequence"/>
</dbReference>
<name>A0ABX3GBF7_9BACL</name>
<keyword evidence="1" id="KW-1133">Transmembrane helix</keyword>
<keyword evidence="1" id="KW-0472">Membrane</keyword>
<feature type="transmembrane region" description="Helical" evidence="1">
    <location>
        <begin position="7"/>
        <end position="28"/>
    </location>
</feature>
<evidence type="ECO:0008006" key="5">
    <source>
        <dbReference type="Google" id="ProtNLM"/>
    </source>
</evidence>
<reference evidence="3 4" key="1">
    <citation type="submission" date="2016-11" db="EMBL/GenBank/DDBJ databases">
        <title>Paenibacillus species isolates.</title>
        <authorList>
            <person name="Beno S.M."/>
        </authorList>
    </citation>
    <scope>NUCLEOTIDE SEQUENCE [LARGE SCALE GENOMIC DNA]</scope>
    <source>
        <strain evidence="3 4">FSL H7-0433</strain>
    </source>
</reference>